<evidence type="ECO:0000313" key="1">
    <source>
        <dbReference type="EMBL" id="MDG6145905.1"/>
    </source>
</evidence>
<proteinExistence type="predicted"/>
<comment type="caution">
    <text evidence="1">The sequence shown here is derived from an EMBL/GenBank/DDBJ whole genome shotgun (WGS) entry which is preliminary data.</text>
</comment>
<protein>
    <submittedName>
        <fullName evidence="1">Uncharacterized protein</fullName>
    </submittedName>
</protein>
<dbReference type="RefSeq" id="WP_279369076.1">
    <property type="nucleotide sequence ID" value="NZ_JAMWFV010000017.1"/>
</dbReference>
<reference evidence="1" key="1">
    <citation type="submission" date="2022-06" db="EMBL/GenBank/DDBJ databases">
        <title>Lactococcus from bovine mastitis in China.</title>
        <authorList>
            <person name="Lin Y."/>
            <person name="Han B."/>
        </authorList>
    </citation>
    <scope>NUCLEOTIDE SEQUENCE</scope>
    <source>
        <strain evidence="1">Ningxia-I-26</strain>
    </source>
</reference>
<dbReference type="Proteomes" id="UP001153199">
    <property type="component" value="Unassembled WGS sequence"/>
</dbReference>
<name>A0A9X4P1A3_9LACT</name>
<organism evidence="1 2">
    <name type="scientific">Lactococcus formosensis</name>
    <dbReference type="NCBI Taxonomy" id="1281486"/>
    <lineage>
        <taxon>Bacteria</taxon>
        <taxon>Bacillati</taxon>
        <taxon>Bacillota</taxon>
        <taxon>Bacilli</taxon>
        <taxon>Lactobacillales</taxon>
        <taxon>Streptococcaceae</taxon>
        <taxon>Lactococcus</taxon>
    </lineage>
</organism>
<evidence type="ECO:0000313" key="2">
    <source>
        <dbReference type="Proteomes" id="UP001153199"/>
    </source>
</evidence>
<keyword evidence="2" id="KW-1185">Reference proteome</keyword>
<accession>A0A9X4P1A3</accession>
<dbReference type="EMBL" id="JAMWFV010000017">
    <property type="protein sequence ID" value="MDG6145905.1"/>
    <property type="molecule type" value="Genomic_DNA"/>
</dbReference>
<gene>
    <name evidence="1" type="ORF">NF717_09635</name>
</gene>
<sequence>MKYYVSGVLHAPVSAEIEANSKSEARDIFIDTAFNEIYTTGSNGIAVSGNRDSIIAIDDVALSEDSVEVEE</sequence>
<dbReference type="AlphaFoldDB" id="A0A9X4P1A3"/>